<dbReference type="KEGG" id="pry:Prubr_21360"/>
<protein>
    <submittedName>
        <fullName evidence="2">Uncharacterized protein</fullName>
    </submittedName>
</protein>
<sequence>MFTVAPYRWALPLAVDHTRSWRAAVSRVMKVVIELLLLTDQPDAEPTAPEAMWGDRMPPLSLLEVEPWLRTCGNCDAGLPHPCTCPDADPRPIINRLVREVEKLHGELKQARSDAWGRRRKRPAFAASRVSPAGLGQTPSRIGPVHI</sequence>
<proteinExistence type="predicted"/>
<name>A0A810N0K1_9ACTN</name>
<reference evidence="2" key="1">
    <citation type="submission" date="2020-08" db="EMBL/GenBank/DDBJ databases">
        <title>Whole genome shotgun sequence of Polymorphospora rubra NBRC 101157.</title>
        <authorList>
            <person name="Komaki H."/>
            <person name="Tamura T."/>
        </authorList>
    </citation>
    <scope>NUCLEOTIDE SEQUENCE</scope>
    <source>
        <strain evidence="2">NBRC 101157</strain>
    </source>
</reference>
<evidence type="ECO:0000313" key="3">
    <source>
        <dbReference type="Proteomes" id="UP000680866"/>
    </source>
</evidence>
<feature type="region of interest" description="Disordered" evidence="1">
    <location>
        <begin position="120"/>
        <end position="147"/>
    </location>
</feature>
<keyword evidence="3" id="KW-1185">Reference proteome</keyword>
<organism evidence="2 3">
    <name type="scientific">Polymorphospora rubra</name>
    <dbReference type="NCBI Taxonomy" id="338584"/>
    <lineage>
        <taxon>Bacteria</taxon>
        <taxon>Bacillati</taxon>
        <taxon>Actinomycetota</taxon>
        <taxon>Actinomycetes</taxon>
        <taxon>Micromonosporales</taxon>
        <taxon>Micromonosporaceae</taxon>
        <taxon>Polymorphospora</taxon>
    </lineage>
</organism>
<dbReference type="Proteomes" id="UP000680866">
    <property type="component" value="Chromosome"/>
</dbReference>
<dbReference type="EMBL" id="AP023359">
    <property type="protein sequence ID" value="BCJ65115.1"/>
    <property type="molecule type" value="Genomic_DNA"/>
</dbReference>
<accession>A0A810N0K1</accession>
<dbReference type="RefSeq" id="WP_212824378.1">
    <property type="nucleotide sequence ID" value="NZ_AP023359.1"/>
</dbReference>
<evidence type="ECO:0000256" key="1">
    <source>
        <dbReference type="SAM" id="MobiDB-lite"/>
    </source>
</evidence>
<evidence type="ECO:0000313" key="2">
    <source>
        <dbReference type="EMBL" id="BCJ65115.1"/>
    </source>
</evidence>
<dbReference type="AlphaFoldDB" id="A0A810N0K1"/>
<gene>
    <name evidence="2" type="ORF">Prubr_21360</name>
</gene>